<proteinExistence type="inferred from homology"/>
<sequence length="513" mass="54254">MTAHPDARSPVAPHSRTRADPPAGPVLGTTVEHGVRRFLGIPYAEPPVGDRRFRPPHFHPRWTEPRDASRHGATAPQAAPVGPLANTIPTLRTPGDDHLVLNVWSPPDGERLPVMVFVHGGSFTSGSGSIGGYDGTSFARDGVVLVTINYRLGAEGFAWFGDGEANLGLRDQIAALEWVRDNIGAFGGNPDAVTVFGESAGGMSIGALLAMSAARGLFRRAIMQSGSTFHAVDAATARLVARRLAGGLGVAPSHEGLAGVPVSDVVEAQTRMEAAVFARPFRRLWGDVATNLMPFEPVVDGVTLPQRPLAALQAGCADDVELMVGWNAEEARLFLPAVGPTGTRRWVLPLAAAHTGLPPLRGARAYLDAYGREPGAALAGMVGDWLYRVPALRTAAAHPRTHVYEFGWPSPAFDGRLGACHAVELPFVFDNLDHPDWLPLVGESPPPDLAAEVHAAWIAFARTGDPGWAAHSAAAPVIGRFGDVVAPSGHLGIWDGRREGHGTAARSGRRPVR</sequence>
<dbReference type="PROSITE" id="PS00122">
    <property type="entry name" value="CARBOXYLESTERASE_B_1"/>
    <property type="match status" value="1"/>
</dbReference>
<dbReference type="EC" id="3.1.1.-" evidence="3"/>
<dbReference type="PANTHER" id="PTHR11559">
    <property type="entry name" value="CARBOXYLESTERASE"/>
    <property type="match status" value="1"/>
</dbReference>
<protein>
    <recommendedName>
        <fullName evidence="3">Carboxylic ester hydrolase</fullName>
        <ecNumber evidence="3">3.1.1.-</ecNumber>
    </recommendedName>
</protein>
<evidence type="ECO:0000256" key="1">
    <source>
        <dbReference type="ARBA" id="ARBA00005964"/>
    </source>
</evidence>
<dbReference type="Proteomes" id="UP001494902">
    <property type="component" value="Unassembled WGS sequence"/>
</dbReference>
<dbReference type="Gene3D" id="3.40.50.1820">
    <property type="entry name" value="alpha/beta hydrolase"/>
    <property type="match status" value="1"/>
</dbReference>
<evidence type="ECO:0000313" key="7">
    <source>
        <dbReference type="Proteomes" id="UP001494902"/>
    </source>
</evidence>
<comment type="similarity">
    <text evidence="1 3">Belongs to the type-B carboxylesterase/lipase family.</text>
</comment>
<organism evidence="6 7">
    <name type="scientific">Pseudonocardia nematodicida</name>
    <dbReference type="NCBI Taxonomy" id="1206997"/>
    <lineage>
        <taxon>Bacteria</taxon>
        <taxon>Bacillati</taxon>
        <taxon>Actinomycetota</taxon>
        <taxon>Actinomycetes</taxon>
        <taxon>Pseudonocardiales</taxon>
        <taxon>Pseudonocardiaceae</taxon>
        <taxon>Pseudonocardia</taxon>
    </lineage>
</organism>
<dbReference type="InterPro" id="IPR002018">
    <property type="entry name" value="CarbesteraseB"/>
</dbReference>
<dbReference type="InterPro" id="IPR029058">
    <property type="entry name" value="AB_hydrolase_fold"/>
</dbReference>
<evidence type="ECO:0000256" key="4">
    <source>
        <dbReference type="SAM" id="MobiDB-lite"/>
    </source>
</evidence>
<dbReference type="EMBL" id="JBEDNQ010000005">
    <property type="protein sequence ID" value="MEQ3551805.1"/>
    <property type="molecule type" value="Genomic_DNA"/>
</dbReference>
<evidence type="ECO:0000259" key="5">
    <source>
        <dbReference type="Pfam" id="PF00135"/>
    </source>
</evidence>
<accession>A0ABV1KBF1</accession>
<dbReference type="SUPFAM" id="SSF53474">
    <property type="entry name" value="alpha/beta-Hydrolases"/>
    <property type="match status" value="1"/>
</dbReference>
<feature type="region of interest" description="Disordered" evidence="4">
    <location>
        <begin position="1"/>
        <end position="30"/>
    </location>
</feature>
<comment type="caution">
    <text evidence="6">The sequence shown here is derived from an EMBL/GenBank/DDBJ whole genome shotgun (WGS) entry which is preliminary data.</text>
</comment>
<keyword evidence="7" id="KW-1185">Reference proteome</keyword>
<gene>
    <name evidence="6" type="ORF">WIS52_15130</name>
</gene>
<dbReference type="InterPro" id="IPR050309">
    <property type="entry name" value="Type-B_Carboxylest/Lipase"/>
</dbReference>
<reference evidence="6 7" key="1">
    <citation type="submission" date="2024-03" db="EMBL/GenBank/DDBJ databases">
        <title>Draft genome sequence of Pseudonocardia nematodicida JCM 31783.</title>
        <authorList>
            <person name="Butdee W."/>
            <person name="Duangmal K."/>
        </authorList>
    </citation>
    <scope>NUCLEOTIDE SEQUENCE [LARGE SCALE GENOMIC DNA]</scope>
    <source>
        <strain evidence="6 7">JCM 31783</strain>
    </source>
</reference>
<keyword evidence="2 3" id="KW-0378">Hydrolase</keyword>
<feature type="region of interest" description="Disordered" evidence="4">
    <location>
        <begin position="49"/>
        <end position="84"/>
    </location>
</feature>
<name>A0ABV1KBF1_9PSEU</name>
<evidence type="ECO:0000256" key="2">
    <source>
        <dbReference type="ARBA" id="ARBA00022801"/>
    </source>
</evidence>
<evidence type="ECO:0000256" key="3">
    <source>
        <dbReference type="RuleBase" id="RU361235"/>
    </source>
</evidence>
<dbReference type="InterPro" id="IPR019826">
    <property type="entry name" value="Carboxylesterase_B_AS"/>
</dbReference>
<dbReference type="Pfam" id="PF00135">
    <property type="entry name" value="COesterase"/>
    <property type="match status" value="1"/>
</dbReference>
<dbReference type="RefSeq" id="WP_349298872.1">
    <property type="nucleotide sequence ID" value="NZ_JBEDNQ010000005.1"/>
</dbReference>
<feature type="domain" description="Carboxylesterase type B" evidence="5">
    <location>
        <begin position="23"/>
        <end position="337"/>
    </location>
</feature>
<evidence type="ECO:0000313" key="6">
    <source>
        <dbReference type="EMBL" id="MEQ3551805.1"/>
    </source>
</evidence>
<feature type="compositionally biased region" description="Basic and acidic residues" evidence="4">
    <location>
        <begin position="61"/>
        <end position="70"/>
    </location>
</feature>